<organism evidence="1 2">
    <name type="scientific">Leptospira ognonensis</name>
    <dbReference type="NCBI Taxonomy" id="2484945"/>
    <lineage>
        <taxon>Bacteria</taxon>
        <taxon>Pseudomonadati</taxon>
        <taxon>Spirochaetota</taxon>
        <taxon>Spirochaetia</taxon>
        <taxon>Leptospirales</taxon>
        <taxon>Leptospiraceae</taxon>
        <taxon>Leptospira</taxon>
    </lineage>
</organism>
<dbReference type="RefSeq" id="WP_135621371.1">
    <property type="nucleotide sequence ID" value="NZ_RQGD01000002.1"/>
</dbReference>
<sequence>MQIERESSLTYKEKLFLTTSFAEAHPEAEIQDFYKWLYFGEFGIEEFNNLMSAKKQMPELHVILAEIKKEATLDLTNAKLWEPLGVSAKFIKVFVSPYYLKDCPIKRLVNLIERSPAFRGARMTFKLDWNMLKDVVTEVRPDLSRRDFINFEERINFHQLPELSFTEKFAAANPLHYRVVSQKLFFDYFPEYAEDTIFHPFVENQSLIG</sequence>
<dbReference type="Proteomes" id="UP000297693">
    <property type="component" value="Unassembled WGS sequence"/>
</dbReference>
<evidence type="ECO:0000313" key="1">
    <source>
        <dbReference type="EMBL" id="TGL63875.1"/>
    </source>
</evidence>
<dbReference type="AlphaFoldDB" id="A0A4R9KD70"/>
<dbReference type="EMBL" id="RQGD01000002">
    <property type="protein sequence ID" value="TGL63875.1"/>
    <property type="molecule type" value="Genomic_DNA"/>
</dbReference>
<dbReference type="OrthoDB" id="344452at2"/>
<accession>A0A4R9KD70</accession>
<comment type="caution">
    <text evidence="1">The sequence shown here is derived from an EMBL/GenBank/DDBJ whole genome shotgun (WGS) entry which is preliminary data.</text>
</comment>
<reference evidence="1" key="1">
    <citation type="journal article" date="2019" name="PLoS Negl. Trop. Dis.">
        <title>Revisiting the worldwide diversity of Leptospira species in the environment.</title>
        <authorList>
            <person name="Vincent A.T."/>
            <person name="Schiettekatte O."/>
            <person name="Bourhy P."/>
            <person name="Veyrier F.J."/>
            <person name="Picardeau M."/>
        </authorList>
    </citation>
    <scope>NUCLEOTIDE SEQUENCE [LARGE SCALE GENOMIC DNA]</scope>
    <source>
        <strain evidence="1">201702476</strain>
    </source>
</reference>
<gene>
    <name evidence="1" type="ORF">EHQ58_00460</name>
</gene>
<keyword evidence="2" id="KW-1185">Reference proteome</keyword>
<evidence type="ECO:0000313" key="2">
    <source>
        <dbReference type="Proteomes" id="UP000297693"/>
    </source>
</evidence>
<name>A0A4R9KD70_9LEPT</name>
<protein>
    <submittedName>
        <fullName evidence="1">Uncharacterized protein</fullName>
    </submittedName>
</protein>
<proteinExistence type="predicted"/>